<dbReference type="InterPro" id="IPR052936">
    <property type="entry name" value="Jasmonate_Hydroxylase-like"/>
</dbReference>
<keyword evidence="2" id="KW-0560">Oxidoreductase</keyword>
<dbReference type="Pfam" id="PF03992">
    <property type="entry name" value="ABM"/>
    <property type="match status" value="1"/>
</dbReference>
<accession>A0A2I0V070</accession>
<evidence type="ECO:0000313" key="2">
    <source>
        <dbReference type="EMBL" id="PKU51714.1"/>
    </source>
</evidence>
<dbReference type="GO" id="GO:0004497">
    <property type="term" value="F:monooxygenase activity"/>
    <property type="evidence" value="ECO:0007669"/>
    <property type="project" value="UniProtKB-KW"/>
</dbReference>
<protein>
    <submittedName>
        <fullName evidence="2">Antibiotic biosynthesis monooxygenase</fullName>
    </submittedName>
</protein>
<dbReference type="PANTHER" id="PTHR37811:SF2">
    <property type="entry name" value="ABM DOMAIN-CONTAINING PROTEIN"/>
    <property type="match status" value="1"/>
</dbReference>
<feature type="domain" description="ABM" evidence="1">
    <location>
        <begin position="25"/>
        <end position="77"/>
    </location>
</feature>
<dbReference type="EMBL" id="PDFK01000003">
    <property type="protein sequence ID" value="PKU51714.1"/>
    <property type="molecule type" value="Genomic_DNA"/>
</dbReference>
<dbReference type="InterPro" id="IPR007138">
    <property type="entry name" value="ABM_dom"/>
</dbReference>
<name>A0A2I0V070_9BACI</name>
<evidence type="ECO:0000313" key="3">
    <source>
        <dbReference type="Proteomes" id="UP000234956"/>
    </source>
</evidence>
<reference evidence="2 3" key="1">
    <citation type="submission" date="2017-10" db="EMBL/GenBank/DDBJ databases">
        <title>Draft genome of Lysinibacillus fusiformis strain Juneja, a laboratory-derived pathogen of Drosophila melanogaster.</title>
        <authorList>
            <person name="Smith B.R."/>
            <person name="Unckless R.L."/>
        </authorList>
    </citation>
    <scope>NUCLEOTIDE SEQUENCE [LARGE SCALE GENOMIC DNA]</scope>
    <source>
        <strain evidence="2 3">Juneja</strain>
    </source>
</reference>
<evidence type="ECO:0000259" key="1">
    <source>
        <dbReference type="Pfam" id="PF03992"/>
    </source>
</evidence>
<organism evidence="2 3">
    <name type="scientific">Lysinibacillus fusiformis</name>
    <dbReference type="NCBI Taxonomy" id="28031"/>
    <lineage>
        <taxon>Bacteria</taxon>
        <taxon>Bacillati</taxon>
        <taxon>Bacillota</taxon>
        <taxon>Bacilli</taxon>
        <taxon>Bacillales</taxon>
        <taxon>Bacillaceae</taxon>
        <taxon>Lysinibacillus</taxon>
    </lineage>
</organism>
<dbReference type="SUPFAM" id="SSF54909">
    <property type="entry name" value="Dimeric alpha+beta barrel"/>
    <property type="match status" value="1"/>
</dbReference>
<keyword evidence="2" id="KW-0503">Monooxygenase</keyword>
<dbReference type="AlphaFoldDB" id="A0A2I0V070"/>
<dbReference type="Gene3D" id="3.30.70.100">
    <property type="match status" value="1"/>
</dbReference>
<dbReference type="RefSeq" id="WP_089932612.1">
    <property type="nucleotide sequence ID" value="NZ_JAZBNI010000002.1"/>
</dbReference>
<sequence length="102" mass="11793">METYYAVIFTSQRTKQDGEGYGKMADLIDALAQQQPGFLRVESVRNEEGKGITVSYWESLEAIQAWKDNAKHLTAQQLGQDKWYANYKVEICQMIKDYSFVK</sequence>
<comment type="caution">
    <text evidence="2">The sequence shown here is derived from an EMBL/GenBank/DDBJ whole genome shotgun (WGS) entry which is preliminary data.</text>
</comment>
<dbReference type="Proteomes" id="UP000234956">
    <property type="component" value="Unassembled WGS sequence"/>
</dbReference>
<proteinExistence type="predicted"/>
<dbReference type="InterPro" id="IPR011008">
    <property type="entry name" value="Dimeric_a/b-barrel"/>
</dbReference>
<gene>
    <name evidence="2" type="ORF">CRI88_13595</name>
</gene>
<dbReference type="PANTHER" id="PTHR37811">
    <property type="entry name" value="BLL5343 PROTEIN"/>
    <property type="match status" value="1"/>
</dbReference>